<reference evidence="2" key="1">
    <citation type="submission" date="2021-01" db="EMBL/GenBank/DDBJ databases">
        <title>Modified the classification status of verrucomicrobia.</title>
        <authorList>
            <person name="Feng X."/>
        </authorList>
    </citation>
    <scope>NUCLEOTIDE SEQUENCE</scope>
    <source>
        <strain evidence="2">KCTC 22201</strain>
    </source>
</reference>
<evidence type="ECO:0000313" key="2">
    <source>
        <dbReference type="EMBL" id="MBK1826304.1"/>
    </source>
</evidence>
<dbReference type="EMBL" id="JAENII010000003">
    <property type="protein sequence ID" value="MBK1826304.1"/>
    <property type="molecule type" value="Genomic_DNA"/>
</dbReference>
<gene>
    <name evidence="2" type="ORF">JIN81_04695</name>
</gene>
<protein>
    <submittedName>
        <fullName evidence="2">Uncharacterized protein</fullName>
    </submittedName>
</protein>
<evidence type="ECO:0000256" key="1">
    <source>
        <dbReference type="SAM" id="Phobius"/>
    </source>
</evidence>
<keyword evidence="1" id="KW-0812">Transmembrane</keyword>
<dbReference type="Proteomes" id="UP000658278">
    <property type="component" value="Unassembled WGS sequence"/>
</dbReference>
<organism evidence="2 3">
    <name type="scientific">Haloferula rosea</name>
    <dbReference type="NCBI Taxonomy" id="490093"/>
    <lineage>
        <taxon>Bacteria</taxon>
        <taxon>Pseudomonadati</taxon>
        <taxon>Verrucomicrobiota</taxon>
        <taxon>Verrucomicrobiia</taxon>
        <taxon>Verrucomicrobiales</taxon>
        <taxon>Verrucomicrobiaceae</taxon>
        <taxon>Haloferula</taxon>
    </lineage>
</organism>
<dbReference type="RefSeq" id="WP_200277104.1">
    <property type="nucleotide sequence ID" value="NZ_JAENII010000003.1"/>
</dbReference>
<keyword evidence="3" id="KW-1185">Reference proteome</keyword>
<accession>A0A934R6R1</accession>
<evidence type="ECO:0000313" key="3">
    <source>
        <dbReference type="Proteomes" id="UP000658278"/>
    </source>
</evidence>
<keyword evidence="1" id="KW-0472">Membrane</keyword>
<comment type="caution">
    <text evidence="2">The sequence shown here is derived from an EMBL/GenBank/DDBJ whole genome shotgun (WGS) entry which is preliminary data.</text>
</comment>
<dbReference type="AlphaFoldDB" id="A0A934R6R1"/>
<feature type="transmembrane region" description="Helical" evidence="1">
    <location>
        <begin position="22"/>
        <end position="45"/>
    </location>
</feature>
<keyword evidence="1" id="KW-1133">Transmembrane helix</keyword>
<name>A0A934R6R1_9BACT</name>
<proteinExistence type="predicted"/>
<sequence length="65" mass="7040">MIDSFLACSTCANNFVSDDNAAGYAILFMLGVLLPILGGIGFLMVRIIRRGEADLDPELRDDFTA</sequence>